<dbReference type="GO" id="GO:0016301">
    <property type="term" value="F:kinase activity"/>
    <property type="evidence" value="ECO:0007669"/>
    <property type="project" value="UniProtKB-KW"/>
</dbReference>
<keyword evidence="2" id="KW-1003">Cell membrane</keyword>
<feature type="domain" description="HAMP" evidence="11">
    <location>
        <begin position="318"/>
        <end position="370"/>
    </location>
</feature>
<feature type="transmembrane region" description="Helical" evidence="9">
    <location>
        <begin position="298"/>
        <end position="325"/>
    </location>
</feature>
<evidence type="ECO:0000256" key="8">
    <source>
        <dbReference type="SAM" id="Coils"/>
    </source>
</evidence>
<comment type="caution">
    <text evidence="12">The sequence shown here is derived from an EMBL/GenBank/DDBJ whole genome shotgun (WGS) entry which is preliminary data.</text>
</comment>
<dbReference type="Pfam" id="PF06580">
    <property type="entry name" value="His_kinase"/>
    <property type="match status" value="1"/>
</dbReference>
<dbReference type="PANTHER" id="PTHR34220">
    <property type="entry name" value="SENSOR HISTIDINE KINASE YPDA"/>
    <property type="match status" value="1"/>
</dbReference>
<keyword evidence="5 12" id="KW-0418">Kinase</keyword>
<dbReference type="PROSITE" id="PS50109">
    <property type="entry name" value="HIS_KIN"/>
    <property type="match status" value="1"/>
</dbReference>
<evidence type="ECO:0000259" key="10">
    <source>
        <dbReference type="PROSITE" id="PS50109"/>
    </source>
</evidence>
<dbReference type="InterPro" id="IPR003594">
    <property type="entry name" value="HATPase_dom"/>
</dbReference>
<sequence>MLKRNSKQRLLTPFFSFLNRTKKWNTLRNQIFIVFITVMVIVLLIVGVNTYNVVSAVLKSNAEKQIQQTAIQASGKMEALYEQVDTLTLQVATHSHVQDTLLKEVLGDSVSFSQRQSLMGVVNSHLAYYNGIDSLELYSVDGKRMYPLHEGQLSNRLEEVWIDRTDEQRGRLVWVGQDPSDPSYFIAIRQVTLLDRWFSPGGYLLVRIRDSYFQFEDTNNEEGEYMVLYDHSQTPIFSNFDGDIIQILQDHNRTGHLSINRQEYMMVEHFSKLTQWKTIILTPIDLVTRNVSVLRSAIIVSGILGFFIFLLFSLFLSTVITRPILKLTKTMRFGRLGALKAHQETSATYEINELNETYNQMVETMNNLIEEVYEKEITRSRSELKALQAQINPHFLYNTLDALYWSLDAKGEDTLAEYVLHMSQLFRYTISNPKEDDWVTLKEEIDHIERYMKIMQVRFGKRLTWRLDVPETYHHMKIPKLLIQPLVENAILHGVGNKSGEGTVELLVRPATEKSRVMIEIKDDGAGMGEEIVQKISSSLENKNTGYFKGKGMAIVNCNKRLQLYFCEDQIREIAFESEEGRGTTVSFEIPFNGVRE</sequence>
<reference evidence="12 13" key="1">
    <citation type="submission" date="2021-06" db="EMBL/GenBank/DDBJ databases">
        <title>Bacillus sp. RD4P76, an endophyte from a halophyte.</title>
        <authorList>
            <person name="Sun J.-Q."/>
        </authorList>
    </citation>
    <scope>NUCLEOTIDE SEQUENCE [LARGE SCALE GENOMIC DNA]</scope>
    <source>
        <strain evidence="12 13">CGMCC 1.15917</strain>
    </source>
</reference>
<dbReference type="InterPro" id="IPR050640">
    <property type="entry name" value="Bact_2-comp_sensor_kinase"/>
</dbReference>
<dbReference type="EMBL" id="JAHQCS010000173">
    <property type="protein sequence ID" value="MBU9714319.1"/>
    <property type="molecule type" value="Genomic_DNA"/>
</dbReference>
<dbReference type="Proteomes" id="UP000784880">
    <property type="component" value="Unassembled WGS sequence"/>
</dbReference>
<dbReference type="PANTHER" id="PTHR34220:SF7">
    <property type="entry name" value="SENSOR HISTIDINE KINASE YPDA"/>
    <property type="match status" value="1"/>
</dbReference>
<dbReference type="RefSeq" id="WP_217068791.1">
    <property type="nucleotide sequence ID" value="NZ_JAHQCS010000173.1"/>
</dbReference>
<evidence type="ECO:0000256" key="7">
    <source>
        <dbReference type="ARBA" id="ARBA00023136"/>
    </source>
</evidence>
<dbReference type="InterPro" id="IPR005467">
    <property type="entry name" value="His_kinase_dom"/>
</dbReference>
<evidence type="ECO:0000256" key="9">
    <source>
        <dbReference type="SAM" id="Phobius"/>
    </source>
</evidence>
<keyword evidence="3" id="KW-0808">Transferase</keyword>
<evidence type="ECO:0000256" key="3">
    <source>
        <dbReference type="ARBA" id="ARBA00022679"/>
    </source>
</evidence>
<comment type="subcellular location">
    <subcellularLocation>
        <location evidence="1">Cell membrane</location>
    </subcellularLocation>
</comment>
<evidence type="ECO:0000256" key="4">
    <source>
        <dbReference type="ARBA" id="ARBA00022741"/>
    </source>
</evidence>
<protein>
    <submittedName>
        <fullName evidence="12">Sensor histidine kinase</fullName>
    </submittedName>
</protein>
<proteinExistence type="predicted"/>
<keyword evidence="13" id="KW-1185">Reference proteome</keyword>
<keyword evidence="6" id="KW-0067">ATP-binding</keyword>
<name>A0ABS6JKW3_9BACI</name>
<keyword evidence="9" id="KW-1133">Transmembrane helix</keyword>
<dbReference type="InterPro" id="IPR003660">
    <property type="entry name" value="HAMP_dom"/>
</dbReference>
<keyword evidence="4" id="KW-0547">Nucleotide-binding</keyword>
<evidence type="ECO:0000313" key="13">
    <source>
        <dbReference type="Proteomes" id="UP000784880"/>
    </source>
</evidence>
<evidence type="ECO:0000256" key="6">
    <source>
        <dbReference type="ARBA" id="ARBA00022840"/>
    </source>
</evidence>
<feature type="coiled-coil region" evidence="8">
    <location>
        <begin position="351"/>
        <end position="390"/>
    </location>
</feature>
<accession>A0ABS6JKW3</accession>
<organism evidence="12 13">
    <name type="scientific">Evansella tamaricis</name>
    <dbReference type="NCBI Taxonomy" id="2069301"/>
    <lineage>
        <taxon>Bacteria</taxon>
        <taxon>Bacillati</taxon>
        <taxon>Bacillota</taxon>
        <taxon>Bacilli</taxon>
        <taxon>Bacillales</taxon>
        <taxon>Bacillaceae</taxon>
        <taxon>Evansella</taxon>
    </lineage>
</organism>
<feature type="domain" description="Histidine kinase" evidence="10">
    <location>
        <begin position="482"/>
        <end position="594"/>
    </location>
</feature>
<evidence type="ECO:0000259" key="11">
    <source>
        <dbReference type="PROSITE" id="PS50885"/>
    </source>
</evidence>
<feature type="transmembrane region" description="Helical" evidence="9">
    <location>
        <begin position="31"/>
        <end position="51"/>
    </location>
</feature>
<dbReference type="Pfam" id="PF02518">
    <property type="entry name" value="HATPase_c"/>
    <property type="match status" value="1"/>
</dbReference>
<dbReference type="PROSITE" id="PS50885">
    <property type="entry name" value="HAMP"/>
    <property type="match status" value="1"/>
</dbReference>
<evidence type="ECO:0000256" key="1">
    <source>
        <dbReference type="ARBA" id="ARBA00004236"/>
    </source>
</evidence>
<dbReference type="InterPro" id="IPR010559">
    <property type="entry name" value="Sig_transdc_His_kin_internal"/>
</dbReference>
<keyword evidence="7 9" id="KW-0472">Membrane</keyword>
<evidence type="ECO:0000256" key="2">
    <source>
        <dbReference type="ARBA" id="ARBA00022475"/>
    </source>
</evidence>
<evidence type="ECO:0000313" key="12">
    <source>
        <dbReference type="EMBL" id="MBU9714319.1"/>
    </source>
</evidence>
<gene>
    <name evidence="12" type="ORF">KS419_21495</name>
</gene>
<keyword evidence="9" id="KW-0812">Transmembrane</keyword>
<evidence type="ECO:0000256" key="5">
    <source>
        <dbReference type="ARBA" id="ARBA00022777"/>
    </source>
</evidence>
<keyword evidence="8" id="KW-0175">Coiled coil</keyword>